<dbReference type="InterPro" id="IPR038410">
    <property type="entry name" value="GxGYxYP_C_sf"/>
</dbReference>
<keyword evidence="1" id="KW-0732">Signal</keyword>
<dbReference type="Pfam" id="PF20958">
    <property type="entry name" value="GxGYxYP_N_3rd"/>
    <property type="match status" value="1"/>
</dbReference>
<evidence type="ECO:0000259" key="2">
    <source>
        <dbReference type="Pfam" id="PF14323"/>
    </source>
</evidence>
<gene>
    <name evidence="4" type="ORF">OJF2_32650</name>
</gene>
<dbReference type="EMBL" id="CP042997">
    <property type="protein sequence ID" value="QEH34723.1"/>
    <property type="molecule type" value="Genomic_DNA"/>
</dbReference>
<feature type="chain" id="PRO_5022695754" description="GxGYxYP putative glycoside hydrolase C-terminal domain-containing protein" evidence="1">
    <location>
        <begin position="23"/>
        <end position="595"/>
    </location>
</feature>
<evidence type="ECO:0000313" key="4">
    <source>
        <dbReference type="EMBL" id="QEH34723.1"/>
    </source>
</evidence>
<organism evidence="4 5">
    <name type="scientific">Aquisphaera giovannonii</name>
    <dbReference type="NCBI Taxonomy" id="406548"/>
    <lineage>
        <taxon>Bacteria</taxon>
        <taxon>Pseudomonadati</taxon>
        <taxon>Planctomycetota</taxon>
        <taxon>Planctomycetia</taxon>
        <taxon>Isosphaerales</taxon>
        <taxon>Isosphaeraceae</taxon>
        <taxon>Aquisphaera</taxon>
    </lineage>
</organism>
<protein>
    <recommendedName>
        <fullName evidence="6">GxGYxYP putative glycoside hydrolase C-terminal domain-containing protein</fullName>
    </recommendedName>
</protein>
<proteinExistence type="predicted"/>
<dbReference type="PANTHER" id="PTHR37321">
    <property type="entry name" value="EXPORTED PROTEIN-RELATED"/>
    <property type="match status" value="1"/>
</dbReference>
<accession>A0A5B9W2C0</accession>
<dbReference type="KEGG" id="agv:OJF2_32650"/>
<dbReference type="Gene3D" id="3.20.20.490">
    <property type="entry name" value="GxGYxYP glycoside hydrolase, C-terminal domain"/>
    <property type="match status" value="1"/>
</dbReference>
<dbReference type="AlphaFoldDB" id="A0A5B9W2C0"/>
<evidence type="ECO:0000256" key="1">
    <source>
        <dbReference type="SAM" id="SignalP"/>
    </source>
</evidence>
<dbReference type="Proteomes" id="UP000324233">
    <property type="component" value="Chromosome"/>
</dbReference>
<dbReference type="RefSeq" id="WP_168221835.1">
    <property type="nucleotide sequence ID" value="NZ_CP042997.1"/>
</dbReference>
<feature type="domain" description="GxGYxYP putative glycoside hydrolase C-terminal" evidence="2">
    <location>
        <begin position="307"/>
        <end position="523"/>
    </location>
</feature>
<dbReference type="InterPro" id="IPR025832">
    <property type="entry name" value="GxGYxYP_C"/>
</dbReference>
<evidence type="ECO:0000313" key="5">
    <source>
        <dbReference type="Proteomes" id="UP000324233"/>
    </source>
</evidence>
<feature type="domain" description="GxGYxYP putative glycoside hydrolase third N-terminal" evidence="3">
    <location>
        <begin position="201"/>
        <end position="279"/>
    </location>
</feature>
<sequence length="595" mass="65928" precursor="true">MRKRQVAWWFACGMLAVSPAIAAEARWFPEQAKAAGIVRTVLEGRFPEPGRAHSMLVQSVAGLAAQAVNEGRGDELVWVSTTNRDLEDWYARILRRPGAPTSRGAELEPWALVDRFRKAGIVRGYVVYRADRSKGEINEHRPGLDNSVNVATSLAGVLGAVLVEDTLEPEARRRGLERLADARDMTPSRCLETYRGRFNRRLLTCQDPRKPNVRDLAIAQRSFTSYGPDPSVEAALRWLEPLSPVLGWNGGDELETTRLSTVHGQFQTATDWCMNLPVLMAASSGTATEVKPLDPGSINWDDGRGAVSFVMTDGDNVQWYEGGFFGDANYWSSPARGKIPFGWSCPFAHLAQLGPVLIDRAREQQGPNDTFVEWGGGYYYPDLFARDRPDARGLLAEHARRTADLMRRTGARIIGFNVLDVDSPEAVRSYRAIAGASRGLAAILVFQYNPYEGGAGKVWWVKDADGVELPVISARYSIWEHYPASRSGGTPAKVARLIRESDAAAAKAGEPPRLDWAIVHAWSYFRRAPGVDEAAEEIPQDEGPSRGVRGYVPATWCAERLPDSIRVVSPEELAWRIRMRHDPEATRKAIRGLRP</sequence>
<dbReference type="Pfam" id="PF14323">
    <property type="entry name" value="GxGYxYP_C"/>
    <property type="match status" value="1"/>
</dbReference>
<evidence type="ECO:0000259" key="3">
    <source>
        <dbReference type="Pfam" id="PF20958"/>
    </source>
</evidence>
<feature type="signal peptide" evidence="1">
    <location>
        <begin position="1"/>
        <end position="22"/>
    </location>
</feature>
<evidence type="ECO:0008006" key="6">
    <source>
        <dbReference type="Google" id="ProtNLM"/>
    </source>
</evidence>
<name>A0A5B9W2C0_9BACT</name>
<dbReference type="PANTHER" id="PTHR37321:SF1">
    <property type="entry name" value="EXPORTED PROTEIN"/>
    <property type="match status" value="1"/>
</dbReference>
<dbReference type="InterPro" id="IPR048309">
    <property type="entry name" value="GxGYxYP_N_3rd"/>
</dbReference>
<keyword evidence="5" id="KW-1185">Reference proteome</keyword>
<reference evidence="4 5" key="1">
    <citation type="submission" date="2019-08" db="EMBL/GenBank/DDBJ databases">
        <title>Deep-cultivation of Planctomycetes and their phenomic and genomic characterization uncovers novel biology.</title>
        <authorList>
            <person name="Wiegand S."/>
            <person name="Jogler M."/>
            <person name="Boedeker C."/>
            <person name="Pinto D."/>
            <person name="Vollmers J."/>
            <person name="Rivas-Marin E."/>
            <person name="Kohn T."/>
            <person name="Peeters S.H."/>
            <person name="Heuer A."/>
            <person name="Rast P."/>
            <person name="Oberbeckmann S."/>
            <person name="Bunk B."/>
            <person name="Jeske O."/>
            <person name="Meyerdierks A."/>
            <person name="Storesund J.E."/>
            <person name="Kallscheuer N."/>
            <person name="Luecker S."/>
            <person name="Lage O.M."/>
            <person name="Pohl T."/>
            <person name="Merkel B.J."/>
            <person name="Hornburger P."/>
            <person name="Mueller R.-W."/>
            <person name="Bruemmer F."/>
            <person name="Labrenz M."/>
            <person name="Spormann A.M."/>
            <person name="Op den Camp H."/>
            <person name="Overmann J."/>
            <person name="Amann R."/>
            <person name="Jetten M.S.M."/>
            <person name="Mascher T."/>
            <person name="Medema M.H."/>
            <person name="Devos D.P."/>
            <person name="Kaster A.-K."/>
            <person name="Ovreas L."/>
            <person name="Rohde M."/>
            <person name="Galperin M.Y."/>
            <person name="Jogler C."/>
        </authorList>
    </citation>
    <scope>NUCLEOTIDE SEQUENCE [LARGE SCALE GENOMIC DNA]</scope>
    <source>
        <strain evidence="4 5">OJF2</strain>
    </source>
</reference>